<evidence type="ECO:0000313" key="1">
    <source>
        <dbReference type="EMBL" id="OGF74269.1"/>
    </source>
</evidence>
<gene>
    <name evidence="1" type="ORF">A2W57_00745</name>
</gene>
<organism evidence="1 2">
    <name type="scientific">Candidatus Giovannonibacteria bacterium RIFCSPHIGHO2_02_43_16</name>
    <dbReference type="NCBI Taxonomy" id="1798331"/>
    <lineage>
        <taxon>Bacteria</taxon>
        <taxon>Candidatus Giovannoniibacteriota</taxon>
    </lineage>
</organism>
<reference evidence="1 2" key="1">
    <citation type="journal article" date="2016" name="Nat. Commun.">
        <title>Thousands of microbial genomes shed light on interconnected biogeochemical processes in an aquifer system.</title>
        <authorList>
            <person name="Anantharaman K."/>
            <person name="Brown C.T."/>
            <person name="Hug L.A."/>
            <person name="Sharon I."/>
            <person name="Castelle C.J."/>
            <person name="Probst A.J."/>
            <person name="Thomas B.C."/>
            <person name="Singh A."/>
            <person name="Wilkins M.J."/>
            <person name="Karaoz U."/>
            <person name="Brodie E.L."/>
            <person name="Williams K.H."/>
            <person name="Hubbard S.S."/>
            <person name="Banfield J.F."/>
        </authorList>
    </citation>
    <scope>NUCLEOTIDE SEQUENCE [LARGE SCALE GENOMIC DNA]</scope>
</reference>
<dbReference type="AlphaFoldDB" id="A0A1F5WEW3"/>
<name>A0A1F5WEW3_9BACT</name>
<dbReference type="Proteomes" id="UP000178276">
    <property type="component" value="Unassembled WGS sequence"/>
</dbReference>
<sequence length="115" mass="13546">MNFSETNEFSKDFKRLSKKYRSLPDDLLEFKKIVSEIPLGSGKHFNVITKTEQATVIKARLFCQYLRGSSLRIIYALHATSTKIEFIQLYLKNEQENEDRDRIKEYLKNHNSSPL</sequence>
<evidence type="ECO:0008006" key="3">
    <source>
        <dbReference type="Google" id="ProtNLM"/>
    </source>
</evidence>
<evidence type="ECO:0000313" key="2">
    <source>
        <dbReference type="Proteomes" id="UP000178276"/>
    </source>
</evidence>
<accession>A0A1F5WEW3</accession>
<comment type="caution">
    <text evidence="1">The sequence shown here is derived from an EMBL/GenBank/DDBJ whole genome shotgun (WGS) entry which is preliminary data.</text>
</comment>
<dbReference type="EMBL" id="MFHJ01000012">
    <property type="protein sequence ID" value="OGF74269.1"/>
    <property type="molecule type" value="Genomic_DNA"/>
</dbReference>
<protein>
    <recommendedName>
        <fullName evidence="3">Addiction module toxin RelE</fullName>
    </recommendedName>
</protein>
<dbReference type="STRING" id="1798331.A2W57_00745"/>
<proteinExistence type="predicted"/>